<dbReference type="Pfam" id="PF01209">
    <property type="entry name" value="Ubie_methyltran"/>
    <property type="match status" value="1"/>
</dbReference>
<evidence type="ECO:0000256" key="4">
    <source>
        <dbReference type="ARBA" id="ARBA00022691"/>
    </source>
</evidence>
<keyword evidence="1" id="KW-0474">Menaquinone biosynthesis</keyword>
<evidence type="ECO:0000256" key="1">
    <source>
        <dbReference type="ARBA" id="ARBA00022428"/>
    </source>
</evidence>
<name>A0A1U9KTK5_9PROT</name>
<dbReference type="Gene3D" id="3.40.50.150">
    <property type="entry name" value="Vaccinia Virus protein VP39"/>
    <property type="match status" value="1"/>
</dbReference>
<evidence type="ECO:0000313" key="6">
    <source>
        <dbReference type="Proteomes" id="UP000188604"/>
    </source>
</evidence>
<dbReference type="GO" id="GO:0032259">
    <property type="term" value="P:methylation"/>
    <property type="evidence" value="ECO:0007669"/>
    <property type="project" value="UniProtKB-KW"/>
</dbReference>
<dbReference type="GO" id="GO:0008168">
    <property type="term" value="F:methyltransferase activity"/>
    <property type="evidence" value="ECO:0007669"/>
    <property type="project" value="UniProtKB-KW"/>
</dbReference>
<dbReference type="SUPFAM" id="SSF53335">
    <property type="entry name" value="S-adenosyl-L-methionine-dependent methyltransferases"/>
    <property type="match status" value="1"/>
</dbReference>
<dbReference type="GO" id="GO:0009234">
    <property type="term" value="P:menaquinone biosynthetic process"/>
    <property type="evidence" value="ECO:0007669"/>
    <property type="project" value="UniProtKB-KW"/>
</dbReference>
<sequence>MLSAYYRSESDRVTFVRSLFDGTARYYDRINAIFSLGTGRWYRRHMLGVAGLKAGHKLIDVATGTGLVAREAERITGKGNVIGLDMSPGMLAECRRRSSIDVIQADAQRLPVANASMDMLSMGYALRHVHDLGATFGAFLNVLKPGGNLIILEIGRARSRRVQAALRVYLGRVVPFLSGVTASAESRTLMTYYWDTIEECVAPESILAALQQAGFSNVRKQTHFGVFHAYLASRPINATALNHHHVDA</sequence>
<evidence type="ECO:0000256" key="2">
    <source>
        <dbReference type="ARBA" id="ARBA00022603"/>
    </source>
</evidence>
<keyword evidence="2 5" id="KW-0489">Methyltransferase</keyword>
<dbReference type="Proteomes" id="UP000188604">
    <property type="component" value="Chromosome"/>
</dbReference>
<keyword evidence="6" id="KW-1185">Reference proteome</keyword>
<dbReference type="PANTHER" id="PTHR43591">
    <property type="entry name" value="METHYLTRANSFERASE"/>
    <property type="match status" value="1"/>
</dbReference>
<dbReference type="STRING" id="320497.A0U93_00920"/>
<proteinExistence type="predicted"/>
<dbReference type="InterPro" id="IPR004033">
    <property type="entry name" value="UbiE/COQ5_MeTrFase"/>
</dbReference>
<accession>A0A1U9KTK5</accession>
<gene>
    <name evidence="5" type="ORF">A0U93_00920</name>
</gene>
<organism evidence="5 6">
    <name type="scientific">Neoasaia chiangmaiensis</name>
    <dbReference type="NCBI Taxonomy" id="320497"/>
    <lineage>
        <taxon>Bacteria</taxon>
        <taxon>Pseudomonadati</taxon>
        <taxon>Pseudomonadota</taxon>
        <taxon>Alphaproteobacteria</taxon>
        <taxon>Acetobacterales</taxon>
        <taxon>Acetobacteraceae</taxon>
        <taxon>Neoasaia</taxon>
    </lineage>
</organism>
<dbReference type="EMBL" id="CP014691">
    <property type="protein sequence ID" value="AQS89168.1"/>
    <property type="molecule type" value="Genomic_DNA"/>
</dbReference>
<dbReference type="InterPro" id="IPR029063">
    <property type="entry name" value="SAM-dependent_MTases_sf"/>
</dbReference>
<dbReference type="PANTHER" id="PTHR43591:SF24">
    <property type="entry name" value="2-METHOXY-6-POLYPRENYL-1,4-BENZOQUINOL METHYLASE, MITOCHONDRIAL"/>
    <property type="match status" value="1"/>
</dbReference>
<dbReference type="KEGG" id="nch:A0U93_00920"/>
<evidence type="ECO:0000313" key="5">
    <source>
        <dbReference type="EMBL" id="AQS89168.1"/>
    </source>
</evidence>
<reference evidence="5 6" key="1">
    <citation type="submission" date="2016-03" db="EMBL/GenBank/DDBJ databases">
        <title>Acetic acid bacteria sequencing.</title>
        <authorList>
            <person name="Brandt J."/>
            <person name="Jakob F."/>
            <person name="Vogel R.F."/>
        </authorList>
    </citation>
    <scope>NUCLEOTIDE SEQUENCE [LARGE SCALE GENOMIC DNA]</scope>
    <source>
        <strain evidence="5 6">NBRC 101099</strain>
    </source>
</reference>
<keyword evidence="3 5" id="KW-0808">Transferase</keyword>
<evidence type="ECO:0000256" key="3">
    <source>
        <dbReference type="ARBA" id="ARBA00022679"/>
    </source>
</evidence>
<keyword evidence="4" id="KW-0949">S-adenosyl-L-methionine</keyword>
<dbReference type="CDD" id="cd02440">
    <property type="entry name" value="AdoMet_MTases"/>
    <property type="match status" value="1"/>
</dbReference>
<dbReference type="AlphaFoldDB" id="A0A1U9KTK5"/>
<dbReference type="PROSITE" id="PS51608">
    <property type="entry name" value="SAM_MT_UBIE"/>
    <property type="match status" value="1"/>
</dbReference>
<protein>
    <submittedName>
        <fullName evidence="5">Dimethylmenaquinone methyltransferase</fullName>
    </submittedName>
</protein>